<gene>
    <name evidence="1" type="ORF">ND810_17880</name>
</gene>
<protein>
    <submittedName>
        <fullName evidence="1">Uncharacterized protein</fullName>
    </submittedName>
</protein>
<dbReference type="RefSeq" id="WP_265356474.1">
    <property type="nucleotide sequence ID" value="NZ_JAMQPS010000008.1"/>
</dbReference>
<dbReference type="AlphaFoldDB" id="A0AAW5VIE8"/>
<dbReference type="Proteomes" id="UP001209694">
    <property type="component" value="Unassembled WGS sequence"/>
</dbReference>
<evidence type="ECO:0000313" key="1">
    <source>
        <dbReference type="EMBL" id="MCW7517041.1"/>
    </source>
</evidence>
<proteinExistence type="predicted"/>
<accession>A0AAW5VIE8</accession>
<dbReference type="EMBL" id="JAMQQD010000009">
    <property type="protein sequence ID" value="MCW7517041.1"/>
    <property type="molecule type" value="Genomic_DNA"/>
</dbReference>
<reference evidence="1" key="1">
    <citation type="submission" date="2022-06" db="EMBL/GenBank/DDBJ databases">
        <title>Leptospira isolates from biofilms formed at urban environments.</title>
        <authorList>
            <person name="Ribeiro P.S."/>
            <person name="Sousa T."/>
            <person name="Carvalho N."/>
            <person name="Aburjaile F."/>
            <person name="Neves F."/>
            <person name="Oliveira D."/>
            <person name="Blanco L."/>
            <person name="Lima J."/>
            <person name="Costa F."/>
            <person name="Brenig B."/>
            <person name="Soares S."/>
            <person name="Ramos R."/>
            <person name="Goes-Neto A."/>
            <person name="Matiuzzi M."/>
            <person name="Azevedo V."/>
            <person name="Ristow P."/>
        </authorList>
    </citation>
    <scope>NUCLEOTIDE SEQUENCE</scope>
    <source>
        <strain evidence="1">VSF7</strain>
    </source>
</reference>
<organism evidence="1 2">
    <name type="scientific">Leptospira levettii</name>
    <dbReference type="NCBI Taxonomy" id="2023178"/>
    <lineage>
        <taxon>Bacteria</taxon>
        <taxon>Pseudomonadati</taxon>
        <taxon>Spirochaetota</taxon>
        <taxon>Spirochaetia</taxon>
        <taxon>Leptospirales</taxon>
        <taxon>Leptospiraceae</taxon>
        <taxon>Leptospira</taxon>
    </lineage>
</organism>
<comment type="caution">
    <text evidence="1">The sequence shown here is derived from an EMBL/GenBank/DDBJ whole genome shotgun (WGS) entry which is preliminary data.</text>
</comment>
<evidence type="ECO:0000313" key="2">
    <source>
        <dbReference type="Proteomes" id="UP001209694"/>
    </source>
</evidence>
<sequence>MNQLIILTILTFLFPLALFPDKQKGNGPIDFSKEQPVHPYYETLGGNGSLNCKEKQECMSKCTSSVYVYTNHGKSFETARQGCIADCNRIVCLPENKK</sequence>
<name>A0AAW5VIE8_9LEPT</name>